<dbReference type="Proteomes" id="UP000283513">
    <property type="component" value="Unassembled WGS sequence"/>
</dbReference>
<dbReference type="EMBL" id="QSHO01000005">
    <property type="protein sequence ID" value="RHC17815.1"/>
    <property type="molecule type" value="Genomic_DNA"/>
</dbReference>
<dbReference type="GeneID" id="61434185"/>
<sequence length="77" mass="8571">MKKEHRNKMIAPIIIAAVLIVYYVAIAAVFMLIPDLTVIMKLLMVIIPLALAGVAFAVTVERVQEIRSGEEDDLSKY</sequence>
<evidence type="ECO:0000313" key="12">
    <source>
        <dbReference type="Proteomes" id="UP000284051"/>
    </source>
</evidence>
<evidence type="ECO:0000313" key="8">
    <source>
        <dbReference type="EMBL" id="RHN10772.1"/>
    </source>
</evidence>
<evidence type="ECO:0000256" key="1">
    <source>
        <dbReference type="SAM" id="Phobius"/>
    </source>
</evidence>
<name>A0A173QVX3_9FIRM</name>
<organism evidence="2 9">
    <name type="scientific">Roseburia intestinalis</name>
    <dbReference type="NCBI Taxonomy" id="166486"/>
    <lineage>
        <taxon>Bacteria</taxon>
        <taxon>Bacillati</taxon>
        <taxon>Bacillota</taxon>
        <taxon>Clostridia</taxon>
        <taxon>Lachnospirales</taxon>
        <taxon>Lachnospiraceae</taxon>
        <taxon>Roseburia</taxon>
    </lineage>
</organism>
<evidence type="ECO:0000313" key="10">
    <source>
        <dbReference type="Proteomes" id="UP000283513"/>
    </source>
</evidence>
<dbReference type="Proteomes" id="UP000478483">
    <property type="component" value="Unassembled WGS sequence"/>
</dbReference>
<evidence type="ECO:0000313" key="2">
    <source>
        <dbReference type="EMBL" id="CUM69762.1"/>
    </source>
</evidence>
<dbReference type="EMBL" id="WNAJ01000001">
    <property type="protein sequence ID" value="MTR83708.1"/>
    <property type="molecule type" value="Genomic_DNA"/>
</dbReference>
<dbReference type="AlphaFoldDB" id="A0A173QVX3"/>
<reference evidence="4 15" key="4">
    <citation type="submission" date="2019-10" db="EMBL/GenBank/DDBJ databases">
        <title>Roseburia spp. ameliorate alcoholic fatty liver via restoration of gut barrier function.</title>
        <authorList>
            <person name="Seo B."/>
            <person name="Ko G."/>
        </authorList>
    </citation>
    <scope>NUCLEOTIDE SEQUENCE [LARGE SCALE GENOMIC DNA]</scope>
    <source>
        <strain evidence="4 15">SNUG30017</strain>
    </source>
</reference>
<evidence type="ECO:0000313" key="14">
    <source>
        <dbReference type="Proteomes" id="UP000478483"/>
    </source>
</evidence>
<dbReference type="Proteomes" id="UP000283586">
    <property type="component" value="Unassembled WGS sequence"/>
</dbReference>
<feature type="transmembrane region" description="Helical" evidence="1">
    <location>
        <begin position="12"/>
        <end position="33"/>
    </location>
</feature>
<dbReference type="STRING" id="166486.ERS852572_00015"/>
<evidence type="ECO:0000313" key="5">
    <source>
        <dbReference type="EMBL" id="RHA63128.1"/>
    </source>
</evidence>
<dbReference type="EMBL" id="QRID01000026">
    <property type="protein sequence ID" value="RHG25326.1"/>
    <property type="molecule type" value="Genomic_DNA"/>
</dbReference>
<dbReference type="Proteomes" id="UP000479531">
    <property type="component" value="Unassembled WGS sequence"/>
</dbReference>
<dbReference type="EMBL" id="WGGT01000001">
    <property type="protein sequence ID" value="MVQ44289.1"/>
    <property type="molecule type" value="Genomic_DNA"/>
</dbReference>
<evidence type="ECO:0000313" key="7">
    <source>
        <dbReference type="EMBL" id="RHG25326.1"/>
    </source>
</evidence>
<keyword evidence="1" id="KW-1133">Transmembrane helix</keyword>
<dbReference type="Proteomes" id="UP000095350">
    <property type="component" value="Unassembled WGS sequence"/>
</dbReference>
<evidence type="ECO:0000313" key="6">
    <source>
        <dbReference type="EMBL" id="RHC17815.1"/>
    </source>
</evidence>
<dbReference type="EMBL" id="CYXZ01000001">
    <property type="protein sequence ID" value="CUM69762.1"/>
    <property type="molecule type" value="Genomic_DNA"/>
</dbReference>
<dbReference type="OrthoDB" id="1650720at2"/>
<dbReference type="EMBL" id="QRQN01000004">
    <property type="protein sequence ID" value="RHN10772.1"/>
    <property type="molecule type" value="Genomic_DNA"/>
</dbReference>
<feature type="transmembrane region" description="Helical" evidence="1">
    <location>
        <begin position="39"/>
        <end position="60"/>
    </location>
</feature>
<dbReference type="RefSeq" id="WP_006856955.1">
    <property type="nucleotide sequence ID" value="NZ_CABIYH010000001.1"/>
</dbReference>
<keyword evidence="1" id="KW-0472">Membrane</keyword>
<protein>
    <submittedName>
        <fullName evidence="2">Uncharacterized protein</fullName>
    </submittedName>
</protein>
<accession>A0A173QVX3</accession>
<evidence type="ECO:0000313" key="9">
    <source>
        <dbReference type="Proteomes" id="UP000095350"/>
    </source>
</evidence>
<dbReference type="Proteomes" id="UP000284051">
    <property type="component" value="Unassembled WGS sequence"/>
</dbReference>
<evidence type="ECO:0000313" key="11">
    <source>
        <dbReference type="Proteomes" id="UP000283586"/>
    </source>
</evidence>
<evidence type="ECO:0000313" key="15">
    <source>
        <dbReference type="Proteomes" id="UP000479531"/>
    </source>
</evidence>
<gene>
    <name evidence="7" type="ORF">DW264_17365</name>
    <name evidence="6" type="ORF">DW856_06625</name>
    <name evidence="5" type="ORF">DW927_17800</name>
    <name evidence="8" type="ORF">DWZ31_04285</name>
    <name evidence="2" type="ORF">ERS852572_00015</name>
    <name evidence="4" type="ORF">GCK47_00830</name>
    <name evidence="3" type="ORF">GMD50_01310</name>
</gene>
<dbReference type="Proteomes" id="UP000284465">
    <property type="component" value="Unassembled WGS sequence"/>
</dbReference>
<dbReference type="PaxDb" id="166486-ERS852572_00015"/>
<keyword evidence="1" id="KW-0812">Transmembrane</keyword>
<reference evidence="3 14" key="3">
    <citation type="journal article" date="2019" name="Nat. Med.">
        <title>A library of human gut bacterial isolates paired with longitudinal multiomics data enables mechanistic microbiome research.</title>
        <authorList>
            <person name="Poyet M."/>
            <person name="Groussin M."/>
            <person name="Gibbons S.M."/>
            <person name="Avila-Pacheco J."/>
            <person name="Jiang X."/>
            <person name="Kearney S.M."/>
            <person name="Perrotta A.R."/>
            <person name="Berdy B."/>
            <person name="Zhao S."/>
            <person name="Lieberman T.D."/>
            <person name="Swanson P.K."/>
            <person name="Smith M."/>
            <person name="Roesemann S."/>
            <person name="Alexander J.E."/>
            <person name="Rich S.A."/>
            <person name="Livny J."/>
            <person name="Vlamakis H."/>
            <person name="Clish C."/>
            <person name="Bullock K."/>
            <person name="Deik A."/>
            <person name="Scott J."/>
            <person name="Pierce K.A."/>
            <person name="Xavier R.J."/>
            <person name="Alm E.J."/>
        </authorList>
    </citation>
    <scope>NUCLEOTIDE SEQUENCE [LARGE SCALE GENOMIC DNA]</scope>
    <source>
        <strain evidence="3 14">BIOML-A1</strain>
    </source>
</reference>
<evidence type="ECO:0000313" key="3">
    <source>
        <dbReference type="EMBL" id="MTR83708.1"/>
    </source>
</evidence>
<reference evidence="10 11" key="2">
    <citation type="submission" date="2018-08" db="EMBL/GenBank/DDBJ databases">
        <title>A genome reference for cultivated species of the human gut microbiota.</title>
        <authorList>
            <person name="Zou Y."/>
            <person name="Xue W."/>
            <person name="Luo G."/>
        </authorList>
    </citation>
    <scope>NUCLEOTIDE SEQUENCE [LARGE SCALE GENOMIC DNA]</scope>
    <source>
        <strain evidence="8 11">AF31-21AC</strain>
        <strain evidence="7 12">AM22-21LB</strain>
        <strain evidence="6 10">AM37-1AC</strain>
        <strain evidence="5 13">AM43-11</strain>
    </source>
</reference>
<reference evidence="2 9" key="1">
    <citation type="submission" date="2015-09" db="EMBL/GenBank/DDBJ databases">
        <authorList>
            <consortium name="Pathogen Informatics"/>
        </authorList>
    </citation>
    <scope>NUCLEOTIDE SEQUENCE [LARGE SCALE GENOMIC DNA]</scope>
    <source>
        <strain evidence="2 9">2789STDY5834960</strain>
    </source>
</reference>
<proteinExistence type="predicted"/>
<evidence type="ECO:0000313" key="4">
    <source>
        <dbReference type="EMBL" id="MVQ44289.1"/>
    </source>
</evidence>
<evidence type="ECO:0000313" key="13">
    <source>
        <dbReference type="Proteomes" id="UP000284465"/>
    </source>
</evidence>
<dbReference type="EMBL" id="QSFP01000031">
    <property type="protein sequence ID" value="RHA63128.1"/>
    <property type="molecule type" value="Genomic_DNA"/>
</dbReference>